<feature type="domain" description="Clp ATPase C-terminal" evidence="7">
    <location>
        <begin position="830"/>
        <end position="918"/>
    </location>
</feature>
<proteinExistence type="predicted"/>
<protein>
    <recommendedName>
        <fullName evidence="10">Clp R domain-containing protein</fullName>
    </recommendedName>
</protein>
<keyword evidence="3" id="KW-0067">ATP-binding</keyword>
<feature type="domain" description="AAA+ ATPase" evidence="6">
    <location>
        <begin position="659"/>
        <end position="806"/>
    </location>
</feature>
<dbReference type="PANTHER" id="PTHR11638:SF18">
    <property type="entry name" value="HEAT SHOCK PROTEIN 104"/>
    <property type="match status" value="1"/>
</dbReference>
<dbReference type="CDD" id="cd00009">
    <property type="entry name" value="AAA"/>
    <property type="match status" value="1"/>
</dbReference>
<dbReference type="InterPro" id="IPR019489">
    <property type="entry name" value="Clp_ATPase_C"/>
</dbReference>
<dbReference type="Pfam" id="PF02861">
    <property type="entry name" value="Clp_N"/>
    <property type="match status" value="1"/>
</dbReference>
<evidence type="ECO:0000259" key="7">
    <source>
        <dbReference type="SMART" id="SM01086"/>
    </source>
</evidence>
<feature type="domain" description="AAA+ ATPase" evidence="6">
    <location>
        <begin position="381"/>
        <end position="525"/>
    </location>
</feature>
<reference evidence="8 9" key="1">
    <citation type="journal article" date="2016" name="Nat. Commun.">
        <title>Thousands of microbial genomes shed light on interconnected biogeochemical processes in an aquifer system.</title>
        <authorList>
            <person name="Anantharaman K."/>
            <person name="Brown C.T."/>
            <person name="Hug L.A."/>
            <person name="Sharon I."/>
            <person name="Castelle C.J."/>
            <person name="Probst A.J."/>
            <person name="Thomas B.C."/>
            <person name="Singh A."/>
            <person name="Wilkins M.J."/>
            <person name="Karaoz U."/>
            <person name="Brodie E.L."/>
            <person name="Williams K.H."/>
            <person name="Hubbard S.S."/>
            <person name="Banfield J.F."/>
        </authorList>
    </citation>
    <scope>NUCLEOTIDE SEQUENCE [LARGE SCALE GENOMIC DNA]</scope>
</reference>
<gene>
    <name evidence="8" type="ORF">A3J62_04090</name>
</gene>
<evidence type="ECO:0000256" key="5">
    <source>
        <dbReference type="SAM" id="Phobius"/>
    </source>
</evidence>
<feature type="transmembrane region" description="Helical" evidence="5">
    <location>
        <begin position="71"/>
        <end position="95"/>
    </location>
</feature>
<dbReference type="Pfam" id="PF07724">
    <property type="entry name" value="AAA_2"/>
    <property type="match status" value="1"/>
</dbReference>
<dbReference type="SMART" id="SM01086">
    <property type="entry name" value="ClpB_D2-small"/>
    <property type="match status" value="1"/>
</dbReference>
<dbReference type="CDD" id="cd19499">
    <property type="entry name" value="RecA-like_ClpB_Hsp104-like"/>
    <property type="match status" value="1"/>
</dbReference>
<dbReference type="SUPFAM" id="SSF52540">
    <property type="entry name" value="P-loop containing nucleoside triphosphate hydrolases"/>
    <property type="match status" value="2"/>
</dbReference>
<dbReference type="FunFam" id="3.40.50.300:FF:000025">
    <property type="entry name" value="ATP-dependent Clp protease subunit"/>
    <property type="match status" value="1"/>
</dbReference>
<dbReference type="SMART" id="SM00382">
    <property type="entry name" value="AAA"/>
    <property type="match status" value="2"/>
</dbReference>
<keyword evidence="4" id="KW-0143">Chaperone</keyword>
<dbReference type="InterPro" id="IPR036628">
    <property type="entry name" value="Clp_N_dom_sf"/>
</dbReference>
<dbReference type="Proteomes" id="UP000178747">
    <property type="component" value="Unassembled WGS sequence"/>
</dbReference>
<dbReference type="Gene3D" id="1.10.8.60">
    <property type="match status" value="2"/>
</dbReference>
<name>A0A1G1Y4C9_9BACT</name>
<dbReference type="GO" id="GO:0034605">
    <property type="term" value="P:cellular response to heat"/>
    <property type="evidence" value="ECO:0007669"/>
    <property type="project" value="TreeGrafter"/>
</dbReference>
<keyword evidence="5" id="KW-0812">Transmembrane</keyword>
<dbReference type="EMBL" id="MHIH01000049">
    <property type="protein sequence ID" value="OGY47193.1"/>
    <property type="molecule type" value="Genomic_DNA"/>
</dbReference>
<evidence type="ECO:0000313" key="9">
    <source>
        <dbReference type="Proteomes" id="UP000178747"/>
    </source>
</evidence>
<dbReference type="InterPro" id="IPR041546">
    <property type="entry name" value="ClpA/ClpB_AAA_lid"/>
</dbReference>
<evidence type="ECO:0000259" key="6">
    <source>
        <dbReference type="SMART" id="SM00382"/>
    </source>
</evidence>
<dbReference type="PRINTS" id="PR00300">
    <property type="entry name" value="CLPPROTEASEA"/>
</dbReference>
<keyword evidence="2" id="KW-0547">Nucleotide-binding</keyword>
<evidence type="ECO:0008006" key="10">
    <source>
        <dbReference type="Google" id="ProtNLM"/>
    </source>
</evidence>
<dbReference type="AlphaFoldDB" id="A0A1G1Y4C9"/>
<organism evidence="8 9">
    <name type="scientific">Candidatus Buchananbacteria bacterium RIFCSPHIGHO2_02_FULL_38_8</name>
    <dbReference type="NCBI Taxonomy" id="1797538"/>
    <lineage>
        <taxon>Bacteria</taxon>
        <taxon>Candidatus Buchananiibacteriota</taxon>
    </lineage>
</organism>
<dbReference type="Gene3D" id="3.40.50.300">
    <property type="entry name" value="P-loop containing nucleotide triphosphate hydrolases"/>
    <property type="match status" value="2"/>
</dbReference>
<dbReference type="InterPro" id="IPR001270">
    <property type="entry name" value="ClpA/B"/>
</dbReference>
<dbReference type="SUPFAM" id="SSF81923">
    <property type="entry name" value="Double Clp-N motif"/>
    <property type="match status" value="1"/>
</dbReference>
<accession>A0A1G1Y4C9</accession>
<dbReference type="InterPro" id="IPR003593">
    <property type="entry name" value="AAA+_ATPase"/>
</dbReference>
<dbReference type="Pfam" id="PF00004">
    <property type="entry name" value="AAA"/>
    <property type="match status" value="1"/>
</dbReference>
<sequence>MPEEDKDKETKLQFLTCPRCQGQGVIDNKTCPECQGVGSVAWTGQQLLYWGKKIDIWHLAKKKTENLVKNIINFSLLVFGVLGLLALAQVIFVMVGNNLPFWKFYNFRNWQLFVFWLSLVTDSYLFYRLQRDVEKIKYIPKRKYDDTPLIFQVIDWNKIKDLKKEEKIDVGEYFTPEALLVIEKAWKITNKYQQPEIKPVNLLISLLTFEKINIIFSRLGISFQSLKSKIAKTLAKQPPWPNSVPVISLEIYQVIFSAYNLAWQLRKQKVEITEILQTLVSPKNEVQELLYDLNITLDKVKNVIAWIRIREQLRENWQRFRHRASLRPKSTMNRAMTAIATPALDTFGQDLTLLARAGYLVPCIDREKEVEEIFRIMQGGTRRSTILVGNPGVGRTTIIEGIAQKMVEENVPEFLQDKRLVSLSISKLVSGAEATEAQQRLMIILNEIQRSGNIILFISDIHNIIGITSGREGTIDLAGVLAKTLAEHSVLCLATTTPADYRRYIEGKSPLENVLEKVNVNEVSGNAAIQILEAKVGTIEYQNQVYFSYDAIAETVELSSRYLHDRYLPEKAIEVLQEVATKVKETKGKNALVTANDVAVIVSEKTNIPLTEITKEESEKLLNLEAKIHERVIDQEEAVDMVAASLRRARAEMRDTNRPIVNLLFLGPTGVGKTELAKTVAEVYFGAEQNMIRIDMSEYQDKSSINRLIGAPPGYAGSGEGAYLTEAVRRNPFSLILFDEIEKAHSDVLNILLQVMDDGRLTDSSGRTVDFTNTIIIGTSNAGTAFIQKSIKAGVAIEKIKDLLIDQELGKYFQPEFLNRFDGVIVFKPLSIEDVGKIAKLMLRKVKANLEEKGIDLKVTPVALAELAQAGFDPTFGARPLRRVIQDRVQDTLANYLLAGKISRRDTVILEGGGKIIIEKAKEI</sequence>
<dbReference type="Gene3D" id="1.10.1780.10">
    <property type="entry name" value="Clp, N-terminal domain"/>
    <property type="match status" value="1"/>
</dbReference>
<comment type="caution">
    <text evidence="8">The sequence shown here is derived from an EMBL/GenBank/DDBJ whole genome shotgun (WGS) entry which is preliminary data.</text>
</comment>
<dbReference type="GO" id="GO:0005524">
    <property type="term" value="F:ATP binding"/>
    <property type="evidence" value="ECO:0007669"/>
    <property type="project" value="UniProtKB-KW"/>
</dbReference>
<keyword evidence="1" id="KW-0677">Repeat</keyword>
<dbReference type="Pfam" id="PF10431">
    <property type="entry name" value="ClpB_D2-small"/>
    <property type="match status" value="1"/>
</dbReference>
<dbReference type="InterPro" id="IPR027417">
    <property type="entry name" value="P-loop_NTPase"/>
</dbReference>
<dbReference type="InterPro" id="IPR003959">
    <property type="entry name" value="ATPase_AAA_core"/>
</dbReference>
<evidence type="ECO:0000256" key="3">
    <source>
        <dbReference type="ARBA" id="ARBA00022840"/>
    </source>
</evidence>
<dbReference type="InterPro" id="IPR050130">
    <property type="entry name" value="ClpA_ClpB"/>
</dbReference>
<keyword evidence="5" id="KW-0472">Membrane</keyword>
<dbReference type="GO" id="GO:0016887">
    <property type="term" value="F:ATP hydrolysis activity"/>
    <property type="evidence" value="ECO:0007669"/>
    <property type="project" value="InterPro"/>
</dbReference>
<dbReference type="GO" id="GO:0005737">
    <property type="term" value="C:cytoplasm"/>
    <property type="evidence" value="ECO:0007669"/>
    <property type="project" value="TreeGrafter"/>
</dbReference>
<dbReference type="InterPro" id="IPR004176">
    <property type="entry name" value="Clp_R_N"/>
</dbReference>
<evidence type="ECO:0000313" key="8">
    <source>
        <dbReference type="EMBL" id="OGY47193.1"/>
    </source>
</evidence>
<evidence type="ECO:0000256" key="1">
    <source>
        <dbReference type="ARBA" id="ARBA00022737"/>
    </source>
</evidence>
<evidence type="ECO:0000256" key="2">
    <source>
        <dbReference type="ARBA" id="ARBA00022741"/>
    </source>
</evidence>
<evidence type="ECO:0000256" key="4">
    <source>
        <dbReference type="ARBA" id="ARBA00023186"/>
    </source>
</evidence>
<dbReference type="Pfam" id="PF17871">
    <property type="entry name" value="AAA_lid_9"/>
    <property type="match status" value="1"/>
</dbReference>
<dbReference type="PANTHER" id="PTHR11638">
    <property type="entry name" value="ATP-DEPENDENT CLP PROTEASE"/>
    <property type="match status" value="1"/>
</dbReference>
<keyword evidence="5" id="KW-1133">Transmembrane helix</keyword>
<dbReference type="Gene3D" id="6.20.20.10">
    <property type="match status" value="1"/>
</dbReference>